<dbReference type="InterPro" id="IPR011152">
    <property type="entry name" value="Pesterase_MJ0912"/>
</dbReference>
<gene>
    <name evidence="4" type="ORF">PATL70BA_2143</name>
</gene>
<reference evidence="4 5" key="1">
    <citation type="submission" date="2018-09" db="EMBL/GenBank/DDBJ databases">
        <authorList>
            <person name="Postec A."/>
        </authorList>
    </citation>
    <scope>NUCLEOTIDE SEQUENCE [LARGE SCALE GENOMIC DNA]</scope>
    <source>
        <strain evidence="4">70B-A</strain>
    </source>
</reference>
<keyword evidence="4" id="KW-0378">Hydrolase</keyword>
<name>A0A3P7P3B9_9FIRM</name>
<dbReference type="AlphaFoldDB" id="A0A3P7P3B9"/>
<evidence type="ECO:0000313" key="4">
    <source>
        <dbReference type="EMBL" id="VDN48030.1"/>
    </source>
</evidence>
<proteinExistence type="inferred from homology"/>
<evidence type="ECO:0000256" key="1">
    <source>
        <dbReference type="ARBA" id="ARBA00008950"/>
    </source>
</evidence>
<dbReference type="InterPro" id="IPR024654">
    <property type="entry name" value="Calcineurin-like_PHP_lpxH"/>
</dbReference>
<dbReference type="PANTHER" id="PTHR42850:SF2">
    <property type="entry name" value="BLL5683 PROTEIN"/>
    <property type="match status" value="1"/>
</dbReference>
<evidence type="ECO:0000313" key="5">
    <source>
        <dbReference type="Proteomes" id="UP000279029"/>
    </source>
</evidence>
<evidence type="ECO:0000259" key="3">
    <source>
        <dbReference type="Pfam" id="PF12850"/>
    </source>
</evidence>
<organism evidence="4 5">
    <name type="scientific">Petrocella atlantisensis</name>
    <dbReference type="NCBI Taxonomy" id="2173034"/>
    <lineage>
        <taxon>Bacteria</taxon>
        <taxon>Bacillati</taxon>
        <taxon>Bacillota</taxon>
        <taxon>Clostridia</taxon>
        <taxon>Lachnospirales</taxon>
        <taxon>Vallitaleaceae</taxon>
        <taxon>Petrocella</taxon>
    </lineage>
</organism>
<dbReference type="KEGG" id="cbar:PATL70BA_2143"/>
<dbReference type="InterPro" id="IPR000979">
    <property type="entry name" value="Phosphodiesterase_MJ0936/Vps29"/>
</dbReference>
<keyword evidence="5" id="KW-1185">Reference proteome</keyword>
<dbReference type="Gene3D" id="3.60.21.10">
    <property type="match status" value="1"/>
</dbReference>
<dbReference type="EMBL" id="LR130778">
    <property type="protein sequence ID" value="VDN48030.1"/>
    <property type="molecule type" value="Genomic_DNA"/>
</dbReference>
<feature type="domain" description="Calcineurin-like phosphoesterase" evidence="3">
    <location>
        <begin position="1"/>
        <end position="198"/>
    </location>
</feature>
<dbReference type="OrthoDB" id="9800565at2"/>
<dbReference type="PIRSF" id="PIRSF000883">
    <property type="entry name" value="Pesterase_MJ0912"/>
    <property type="match status" value="1"/>
</dbReference>
<dbReference type="Pfam" id="PF12850">
    <property type="entry name" value="Metallophos_2"/>
    <property type="match status" value="1"/>
</dbReference>
<dbReference type="InterPro" id="IPR029052">
    <property type="entry name" value="Metallo-depent_PP-like"/>
</dbReference>
<dbReference type="GO" id="GO:0046872">
    <property type="term" value="F:metal ion binding"/>
    <property type="evidence" value="ECO:0007669"/>
    <property type="project" value="UniProtKB-KW"/>
</dbReference>
<dbReference type="GO" id="GO:0005737">
    <property type="term" value="C:cytoplasm"/>
    <property type="evidence" value="ECO:0007669"/>
    <property type="project" value="TreeGrafter"/>
</dbReference>
<sequence>MRTAILSDIHGNDVAFEAIVEDMKQQNINNVIFLGDLVAKGPQPKEVFERMRALKPFVWLKGNTDAWLDDALSDILPTTKKEILLLDYYDYMVHRLEGEDMDHLIGLKKTNHLHIEHYDILCVHGSPLGMEDSMDPFKKAEKLDHQLKYTQEGVVLFGHTHKQLSHRHHIHRLINPGAVGVCNYKNDARAAYAIMDTNIGFNVELRQVKYNLDLVYKVASERAFPNMEDYWNLLTVNEG</sequence>
<keyword evidence="2" id="KW-0479">Metal-binding</keyword>
<dbReference type="InterPro" id="IPR050126">
    <property type="entry name" value="Ap4A_hydrolase"/>
</dbReference>
<dbReference type="NCBIfam" id="TIGR00040">
    <property type="entry name" value="yfcE"/>
    <property type="match status" value="1"/>
</dbReference>
<comment type="cofactor">
    <cofactor evidence="2">
        <name>a divalent metal cation</name>
        <dbReference type="ChEBI" id="CHEBI:60240"/>
    </cofactor>
</comment>
<accession>A0A3P7P3B9</accession>
<dbReference type="RefSeq" id="WP_125137232.1">
    <property type="nucleotide sequence ID" value="NZ_LR130778.1"/>
</dbReference>
<dbReference type="PANTHER" id="PTHR42850">
    <property type="entry name" value="METALLOPHOSPHOESTERASE"/>
    <property type="match status" value="1"/>
</dbReference>
<dbReference type="GO" id="GO:0016791">
    <property type="term" value="F:phosphatase activity"/>
    <property type="evidence" value="ECO:0007669"/>
    <property type="project" value="TreeGrafter"/>
</dbReference>
<dbReference type="Proteomes" id="UP000279029">
    <property type="component" value="Chromosome"/>
</dbReference>
<dbReference type="EC" id="3.1.4.-" evidence="2"/>
<evidence type="ECO:0000256" key="2">
    <source>
        <dbReference type="RuleBase" id="RU362039"/>
    </source>
</evidence>
<protein>
    <recommendedName>
        <fullName evidence="2">Phosphoesterase</fullName>
        <ecNumber evidence="2">3.1.4.-</ecNumber>
    </recommendedName>
</protein>
<dbReference type="SUPFAM" id="SSF56300">
    <property type="entry name" value="Metallo-dependent phosphatases"/>
    <property type="match status" value="1"/>
</dbReference>
<comment type="similarity">
    <text evidence="1 2">Belongs to the metallophosphoesterase superfamily. YfcE family.</text>
</comment>